<gene>
    <name evidence="5" type="ORF">N7E81_09205</name>
</gene>
<evidence type="ECO:0000256" key="3">
    <source>
        <dbReference type="PROSITE-ProRule" id="PRU00339"/>
    </source>
</evidence>
<evidence type="ECO:0000313" key="6">
    <source>
        <dbReference type="Proteomes" id="UP001062165"/>
    </source>
</evidence>
<evidence type="ECO:0000256" key="1">
    <source>
        <dbReference type="ARBA" id="ARBA00022737"/>
    </source>
</evidence>
<sequence length="399" mass="45624">MKSLTTSLLLIFSLVFSKQVFAQECINAPDCFLLATQYGNTAEAVAWYDRALGYWTAGNNDTTLLYDIYSGRGNAHQSLKDYTKALQDFNKLIQLRPKDKRILSVAYTSRGNVMDATGNEKGAVASYTKSIEIYPPNMIALGNRAYTNYRLGEKDQAIADFKLWAELGSTRALSILYQEFQIDWLEAHKAALAKDEQWQKFNAERERAKALVVEEKYQEAYELYIKVFDLFGERKDAEAQCEINTEQAYIQNQLKDYRRAITWGSRAVYSSYATSLAYTELATAHYMDGNKVKAVELCQEGAEKFPNGYEIQGLGNWIFKKEAYDSYIAKDYERSYDYYYTAYEYNNKDIEAIKYAGHSAYNAKAYKAALDCYNIAVNINPAARGELQQYIDYCSSMSN</sequence>
<evidence type="ECO:0000313" key="5">
    <source>
        <dbReference type="EMBL" id="UXX81271.1"/>
    </source>
</evidence>
<dbReference type="InterPro" id="IPR011990">
    <property type="entry name" value="TPR-like_helical_dom_sf"/>
</dbReference>
<keyword evidence="4" id="KW-0732">Signal</keyword>
<feature type="repeat" description="TPR" evidence="3">
    <location>
        <begin position="66"/>
        <end position="99"/>
    </location>
</feature>
<dbReference type="InterPro" id="IPR019734">
    <property type="entry name" value="TPR_rpt"/>
</dbReference>
<feature type="signal peptide" evidence="4">
    <location>
        <begin position="1"/>
        <end position="22"/>
    </location>
</feature>
<dbReference type="RefSeq" id="WP_263052995.1">
    <property type="nucleotide sequence ID" value="NZ_CP106735.1"/>
</dbReference>
<dbReference type="Proteomes" id="UP001062165">
    <property type="component" value="Chromosome"/>
</dbReference>
<name>A0ABY6D534_9BACT</name>
<dbReference type="PANTHER" id="PTHR44858:SF1">
    <property type="entry name" value="UDP-N-ACETYLGLUCOSAMINE--PEPTIDE N-ACETYLGLUCOSAMINYLTRANSFERASE SPINDLY-RELATED"/>
    <property type="match status" value="1"/>
</dbReference>
<keyword evidence="1" id="KW-0677">Repeat</keyword>
<dbReference type="PANTHER" id="PTHR44858">
    <property type="entry name" value="TETRATRICOPEPTIDE REPEAT PROTEIN 6"/>
    <property type="match status" value="1"/>
</dbReference>
<dbReference type="SUPFAM" id="SSF48452">
    <property type="entry name" value="TPR-like"/>
    <property type="match status" value="1"/>
</dbReference>
<keyword evidence="2 3" id="KW-0802">TPR repeat</keyword>
<dbReference type="PROSITE" id="PS50005">
    <property type="entry name" value="TPR"/>
    <property type="match status" value="2"/>
</dbReference>
<accession>A0ABY6D534</accession>
<keyword evidence="6" id="KW-1185">Reference proteome</keyword>
<dbReference type="Pfam" id="PF00515">
    <property type="entry name" value="TPR_1"/>
    <property type="match status" value="1"/>
</dbReference>
<feature type="chain" id="PRO_5045700854" evidence="4">
    <location>
        <begin position="23"/>
        <end position="399"/>
    </location>
</feature>
<reference evidence="5" key="1">
    <citation type="submission" date="2022-10" db="EMBL/GenBank/DDBJ databases">
        <title>Comparative genomics and taxonomic characterization of three novel marine species of genus Reichenbachiella exhibiting antioxidant and polysaccharide degradation activities.</title>
        <authorList>
            <person name="Muhammad N."/>
            <person name="Lee Y.-J."/>
            <person name="Ko J."/>
            <person name="Kim S.-G."/>
        </authorList>
    </citation>
    <scope>NUCLEOTIDE SEQUENCE</scope>
    <source>
        <strain evidence="5">Wsw4-B4</strain>
    </source>
</reference>
<dbReference type="Gene3D" id="1.25.40.10">
    <property type="entry name" value="Tetratricopeptide repeat domain"/>
    <property type="match status" value="3"/>
</dbReference>
<dbReference type="EMBL" id="CP106735">
    <property type="protein sequence ID" value="UXX81271.1"/>
    <property type="molecule type" value="Genomic_DNA"/>
</dbReference>
<dbReference type="SUPFAM" id="SSF81901">
    <property type="entry name" value="HCP-like"/>
    <property type="match status" value="1"/>
</dbReference>
<organism evidence="5 6">
    <name type="scientific">Reichenbachiella carrageenanivorans</name>
    <dbReference type="NCBI Taxonomy" id="2979869"/>
    <lineage>
        <taxon>Bacteria</taxon>
        <taxon>Pseudomonadati</taxon>
        <taxon>Bacteroidota</taxon>
        <taxon>Cytophagia</taxon>
        <taxon>Cytophagales</taxon>
        <taxon>Reichenbachiellaceae</taxon>
        <taxon>Reichenbachiella</taxon>
    </lineage>
</organism>
<protein>
    <submittedName>
        <fullName evidence="5">Tetratricopeptide repeat protein</fullName>
    </submittedName>
</protein>
<evidence type="ECO:0000256" key="4">
    <source>
        <dbReference type="SAM" id="SignalP"/>
    </source>
</evidence>
<dbReference type="InterPro" id="IPR050498">
    <property type="entry name" value="Ycf3"/>
</dbReference>
<evidence type="ECO:0000256" key="2">
    <source>
        <dbReference type="ARBA" id="ARBA00022803"/>
    </source>
</evidence>
<dbReference type="SMART" id="SM00028">
    <property type="entry name" value="TPR"/>
    <property type="match status" value="6"/>
</dbReference>
<feature type="repeat" description="TPR" evidence="3">
    <location>
        <begin position="104"/>
        <end position="137"/>
    </location>
</feature>
<proteinExistence type="predicted"/>